<proteinExistence type="predicted"/>
<dbReference type="PROSITE" id="PS50003">
    <property type="entry name" value="PH_DOMAIN"/>
    <property type="match status" value="1"/>
</dbReference>
<sequence length="146" mass="16606">MLTRLPSASVLISLNGYAAGVLRRRGDLTGTWKSRYFVFQNGRLSSRKSDKRDARVKWEETVIDARPSQGVRNGLMVTLASGRVLMLSAGSEELAMQWSEVFAEYLVRLKHLTARKMMKSRQVPIIKPSMEVDLWLKSSVFVRCSR</sequence>
<keyword evidence="3" id="KW-1185">Reference proteome</keyword>
<feature type="domain" description="PH" evidence="1">
    <location>
        <begin position="15"/>
        <end position="107"/>
    </location>
</feature>
<comment type="caution">
    <text evidence="2">The sequence shown here is derived from an EMBL/GenBank/DDBJ whole genome shotgun (WGS) entry which is preliminary data.</text>
</comment>
<dbReference type="Proteomes" id="UP001146120">
    <property type="component" value="Unassembled WGS sequence"/>
</dbReference>
<reference evidence="2" key="2">
    <citation type="journal article" date="2023" name="Microbiol Resour">
        <title>Decontamination and Annotation of the Draft Genome Sequence of the Oomycete Lagenidium giganteum ARSEF 373.</title>
        <authorList>
            <person name="Morgan W.R."/>
            <person name="Tartar A."/>
        </authorList>
    </citation>
    <scope>NUCLEOTIDE SEQUENCE</scope>
    <source>
        <strain evidence="2">ARSEF 373</strain>
    </source>
</reference>
<evidence type="ECO:0000313" key="3">
    <source>
        <dbReference type="Proteomes" id="UP001146120"/>
    </source>
</evidence>
<accession>A0AAV2YQ79</accession>
<name>A0AAV2YQ79_9STRA</name>
<organism evidence="2 3">
    <name type="scientific">Lagenidium giganteum</name>
    <dbReference type="NCBI Taxonomy" id="4803"/>
    <lineage>
        <taxon>Eukaryota</taxon>
        <taxon>Sar</taxon>
        <taxon>Stramenopiles</taxon>
        <taxon>Oomycota</taxon>
        <taxon>Peronosporomycetes</taxon>
        <taxon>Pythiales</taxon>
        <taxon>Pythiaceae</taxon>
    </lineage>
</organism>
<dbReference type="InterPro" id="IPR001849">
    <property type="entry name" value="PH_domain"/>
</dbReference>
<dbReference type="InterPro" id="IPR011993">
    <property type="entry name" value="PH-like_dom_sf"/>
</dbReference>
<dbReference type="AlphaFoldDB" id="A0AAV2YQ79"/>
<reference evidence="2" key="1">
    <citation type="submission" date="2022-11" db="EMBL/GenBank/DDBJ databases">
        <authorList>
            <person name="Morgan W.R."/>
            <person name="Tartar A."/>
        </authorList>
    </citation>
    <scope>NUCLEOTIDE SEQUENCE</scope>
    <source>
        <strain evidence="2">ARSEF 373</strain>
    </source>
</reference>
<gene>
    <name evidence="2" type="ORF">N0F65_010743</name>
</gene>
<dbReference type="SUPFAM" id="SSF50729">
    <property type="entry name" value="PH domain-like"/>
    <property type="match status" value="1"/>
</dbReference>
<dbReference type="EMBL" id="DAKRPA010000169">
    <property type="protein sequence ID" value="DAZ96376.1"/>
    <property type="molecule type" value="Genomic_DNA"/>
</dbReference>
<evidence type="ECO:0000313" key="2">
    <source>
        <dbReference type="EMBL" id="DAZ96376.1"/>
    </source>
</evidence>
<evidence type="ECO:0000259" key="1">
    <source>
        <dbReference type="PROSITE" id="PS50003"/>
    </source>
</evidence>
<protein>
    <recommendedName>
        <fullName evidence="1">PH domain-containing protein</fullName>
    </recommendedName>
</protein>
<dbReference type="Gene3D" id="2.30.29.30">
    <property type="entry name" value="Pleckstrin-homology domain (PH domain)/Phosphotyrosine-binding domain (PTB)"/>
    <property type="match status" value="1"/>
</dbReference>